<dbReference type="InterPro" id="IPR041320">
    <property type="entry name" value="CxC1"/>
</dbReference>
<dbReference type="Proteomes" id="UP000886523">
    <property type="component" value="Unassembled WGS sequence"/>
</dbReference>
<proteinExistence type="predicted"/>
<feature type="non-terminal residue" evidence="2">
    <location>
        <position position="1"/>
    </location>
</feature>
<organism evidence="2 3">
    <name type="scientific">Hydnum rufescens UP504</name>
    <dbReference type="NCBI Taxonomy" id="1448309"/>
    <lineage>
        <taxon>Eukaryota</taxon>
        <taxon>Fungi</taxon>
        <taxon>Dikarya</taxon>
        <taxon>Basidiomycota</taxon>
        <taxon>Agaricomycotina</taxon>
        <taxon>Agaricomycetes</taxon>
        <taxon>Cantharellales</taxon>
        <taxon>Hydnaceae</taxon>
        <taxon>Hydnum</taxon>
    </lineage>
</organism>
<evidence type="ECO:0000259" key="1">
    <source>
        <dbReference type="Pfam" id="PF18802"/>
    </source>
</evidence>
<dbReference type="OrthoDB" id="3200967at2759"/>
<dbReference type="EMBL" id="MU129477">
    <property type="protein sequence ID" value="KAF9503021.1"/>
    <property type="molecule type" value="Genomic_DNA"/>
</dbReference>
<keyword evidence="3" id="KW-1185">Reference proteome</keyword>
<feature type="domain" description="CxC1-like cysteine cluster associated with KDZ transposases" evidence="1">
    <location>
        <begin position="33"/>
        <end position="112"/>
    </location>
</feature>
<accession>A0A9P6AC33</accession>
<comment type="caution">
    <text evidence="2">The sequence shown here is derived from an EMBL/GenBank/DDBJ whole genome shotgun (WGS) entry which is preliminary data.</text>
</comment>
<name>A0A9P6AC33_9AGAM</name>
<dbReference type="Pfam" id="PF18802">
    <property type="entry name" value="CxC1"/>
    <property type="match status" value="1"/>
</dbReference>
<reference evidence="2" key="1">
    <citation type="journal article" date="2020" name="Nat. Commun.">
        <title>Large-scale genome sequencing of mycorrhizal fungi provides insights into the early evolution of symbiotic traits.</title>
        <authorList>
            <person name="Miyauchi S."/>
            <person name="Kiss E."/>
            <person name="Kuo A."/>
            <person name="Drula E."/>
            <person name="Kohler A."/>
            <person name="Sanchez-Garcia M."/>
            <person name="Morin E."/>
            <person name="Andreopoulos B."/>
            <person name="Barry K.W."/>
            <person name="Bonito G."/>
            <person name="Buee M."/>
            <person name="Carver A."/>
            <person name="Chen C."/>
            <person name="Cichocki N."/>
            <person name="Clum A."/>
            <person name="Culley D."/>
            <person name="Crous P.W."/>
            <person name="Fauchery L."/>
            <person name="Girlanda M."/>
            <person name="Hayes R.D."/>
            <person name="Keri Z."/>
            <person name="LaButti K."/>
            <person name="Lipzen A."/>
            <person name="Lombard V."/>
            <person name="Magnuson J."/>
            <person name="Maillard F."/>
            <person name="Murat C."/>
            <person name="Nolan M."/>
            <person name="Ohm R.A."/>
            <person name="Pangilinan J."/>
            <person name="Pereira M.F."/>
            <person name="Perotto S."/>
            <person name="Peter M."/>
            <person name="Pfister S."/>
            <person name="Riley R."/>
            <person name="Sitrit Y."/>
            <person name="Stielow J.B."/>
            <person name="Szollosi G."/>
            <person name="Zifcakova L."/>
            <person name="Stursova M."/>
            <person name="Spatafora J.W."/>
            <person name="Tedersoo L."/>
            <person name="Vaario L.M."/>
            <person name="Yamada A."/>
            <person name="Yan M."/>
            <person name="Wang P."/>
            <person name="Xu J."/>
            <person name="Bruns T."/>
            <person name="Baldrian P."/>
            <person name="Vilgalys R."/>
            <person name="Dunand C."/>
            <person name="Henrissat B."/>
            <person name="Grigoriev I.V."/>
            <person name="Hibbett D."/>
            <person name="Nagy L.G."/>
            <person name="Martin F.M."/>
        </authorList>
    </citation>
    <scope>NUCLEOTIDE SEQUENCE</scope>
    <source>
        <strain evidence="2">UP504</strain>
    </source>
</reference>
<gene>
    <name evidence="2" type="ORF">BS47DRAFT_1280906</name>
</gene>
<protein>
    <recommendedName>
        <fullName evidence="1">CxC1-like cysteine cluster associated with KDZ transposases domain-containing protein</fullName>
    </recommendedName>
</protein>
<evidence type="ECO:0000313" key="2">
    <source>
        <dbReference type="EMBL" id="KAF9503021.1"/>
    </source>
</evidence>
<dbReference type="AlphaFoldDB" id="A0A9P6AC33"/>
<feature type="non-terminal residue" evidence="2">
    <location>
        <position position="118"/>
    </location>
</feature>
<evidence type="ECO:0000313" key="3">
    <source>
        <dbReference type="Proteomes" id="UP000886523"/>
    </source>
</evidence>
<sequence length="118" mass="13187">QAQWWNNEVLPSLIHPFMKATQQQFSAASGSWMPCKCSGKVSHLGVLCVSMEWLEDIVLEVCACHSAAVQLIEHGYFPCAPLHPTLAVSLDMLEFTATLFLHIAPNERAWAETIVMYL</sequence>